<sequence>MEAGCFPAIGNFVGKGKRKMRVGKEEMGVLAMEVAAEMRKKGWRRFAGVMESVWFFCWSSSYRETLRDGDREKGRCFAGSGEKEKRMVMEFQLFAEEGSGCRKMGLVWVIYGENERERMERDVSEIMVRGEGAAGCAMVEGENRGNSGGAAEWCCFSGVVVWSAGEEKREEGEAAALREEGEV</sequence>
<dbReference type="EMBL" id="JACEIK010000044">
    <property type="protein sequence ID" value="MCD7447751.1"/>
    <property type="molecule type" value="Genomic_DNA"/>
</dbReference>
<proteinExistence type="predicted"/>
<gene>
    <name evidence="1" type="ORF">HAX54_034165</name>
</gene>
<comment type="caution">
    <text evidence="1">The sequence shown here is derived from an EMBL/GenBank/DDBJ whole genome shotgun (WGS) entry which is preliminary data.</text>
</comment>
<accession>A0ABS8RLT2</accession>
<protein>
    <submittedName>
        <fullName evidence="1">Uncharacterized protein</fullName>
    </submittedName>
</protein>
<evidence type="ECO:0000313" key="1">
    <source>
        <dbReference type="EMBL" id="MCD7447751.1"/>
    </source>
</evidence>
<name>A0ABS8RLT2_DATST</name>
<keyword evidence="2" id="KW-1185">Reference proteome</keyword>
<evidence type="ECO:0000313" key="2">
    <source>
        <dbReference type="Proteomes" id="UP000823775"/>
    </source>
</evidence>
<reference evidence="1 2" key="1">
    <citation type="journal article" date="2021" name="BMC Genomics">
        <title>Datura genome reveals duplications of psychoactive alkaloid biosynthetic genes and high mutation rate following tissue culture.</title>
        <authorList>
            <person name="Rajewski A."/>
            <person name="Carter-House D."/>
            <person name="Stajich J."/>
            <person name="Litt A."/>
        </authorList>
    </citation>
    <scope>NUCLEOTIDE SEQUENCE [LARGE SCALE GENOMIC DNA]</scope>
    <source>
        <strain evidence="1">AR-01</strain>
    </source>
</reference>
<dbReference type="Proteomes" id="UP000823775">
    <property type="component" value="Unassembled WGS sequence"/>
</dbReference>
<organism evidence="1 2">
    <name type="scientific">Datura stramonium</name>
    <name type="common">Jimsonweed</name>
    <name type="synonym">Common thornapple</name>
    <dbReference type="NCBI Taxonomy" id="4076"/>
    <lineage>
        <taxon>Eukaryota</taxon>
        <taxon>Viridiplantae</taxon>
        <taxon>Streptophyta</taxon>
        <taxon>Embryophyta</taxon>
        <taxon>Tracheophyta</taxon>
        <taxon>Spermatophyta</taxon>
        <taxon>Magnoliopsida</taxon>
        <taxon>eudicotyledons</taxon>
        <taxon>Gunneridae</taxon>
        <taxon>Pentapetalae</taxon>
        <taxon>asterids</taxon>
        <taxon>lamiids</taxon>
        <taxon>Solanales</taxon>
        <taxon>Solanaceae</taxon>
        <taxon>Solanoideae</taxon>
        <taxon>Datureae</taxon>
        <taxon>Datura</taxon>
    </lineage>
</organism>